<evidence type="ECO:0000313" key="1">
    <source>
        <dbReference type="EMBL" id="KAB7461746.1"/>
    </source>
</evidence>
<gene>
    <name evidence="1" type="ORF">GBB04_04660</name>
</gene>
<protein>
    <submittedName>
        <fullName evidence="1">Uncharacterized protein</fullName>
    </submittedName>
</protein>
<proteinExistence type="predicted"/>
<accession>A0A7J5TIN5</accession>
<dbReference type="Proteomes" id="UP000429211">
    <property type="component" value="Unassembled WGS sequence"/>
</dbReference>
<comment type="caution">
    <text evidence="1">The sequence shown here is derived from an EMBL/GenBank/DDBJ whole genome shotgun (WGS) entry which is preliminary data.</text>
</comment>
<dbReference type="AlphaFoldDB" id="A0A7J5TIN5"/>
<sequence length="117" mass="13263">MSSSECPILQNRTHKVPAHALACPILENRTTVGKRSVSVCLILENRTCRMPACASECPILENRTGEDGAMCPLRFLGWDYGYQCDYRDCRHCCDCSAVAAWWLVVRQVAQESRRQVR</sequence>
<dbReference type="EMBL" id="WDPD01000003">
    <property type="protein sequence ID" value="KAB7461746.1"/>
    <property type="molecule type" value="Genomic_DNA"/>
</dbReference>
<evidence type="ECO:0000313" key="2">
    <source>
        <dbReference type="Proteomes" id="UP000429211"/>
    </source>
</evidence>
<reference evidence="1 2" key="1">
    <citation type="journal article" date="2019" name="Nat. Med.">
        <title>A library of human gut bacterial isolates paired with longitudinal multiomics data enables mechanistic microbiome research.</title>
        <authorList>
            <person name="Poyet M."/>
            <person name="Groussin M."/>
            <person name="Gibbons S.M."/>
            <person name="Avila-Pacheco J."/>
            <person name="Jiang X."/>
            <person name="Kearney S.M."/>
            <person name="Perrotta A.R."/>
            <person name="Berdy B."/>
            <person name="Zhao S."/>
            <person name="Lieberman T.D."/>
            <person name="Swanson P.K."/>
            <person name="Smith M."/>
            <person name="Roesemann S."/>
            <person name="Alexander J.E."/>
            <person name="Rich S.A."/>
            <person name="Livny J."/>
            <person name="Vlamakis H."/>
            <person name="Clish C."/>
            <person name="Bullock K."/>
            <person name="Deik A."/>
            <person name="Scott J."/>
            <person name="Pierce K.A."/>
            <person name="Xavier R.J."/>
            <person name="Alm E.J."/>
        </authorList>
    </citation>
    <scope>NUCLEOTIDE SEQUENCE [LARGE SCALE GENOMIC DNA]</scope>
    <source>
        <strain evidence="1 2">BIOML-A2</strain>
    </source>
</reference>
<name>A0A7J5TIN5_9BIFI</name>
<organism evidence="1 2">
    <name type="scientific">Bifidobacterium dentium</name>
    <dbReference type="NCBI Taxonomy" id="1689"/>
    <lineage>
        <taxon>Bacteria</taxon>
        <taxon>Bacillati</taxon>
        <taxon>Actinomycetota</taxon>
        <taxon>Actinomycetes</taxon>
        <taxon>Bifidobacteriales</taxon>
        <taxon>Bifidobacteriaceae</taxon>
        <taxon>Bifidobacterium</taxon>
    </lineage>
</organism>